<reference evidence="5" key="1">
    <citation type="submission" date="2024-07" db="EMBL/GenBank/DDBJ databases">
        <authorList>
            <person name="Biller S.J."/>
        </authorList>
    </citation>
    <scope>NUCLEOTIDE SEQUENCE</scope>
    <source>
        <strain evidence="5">WC2420</strain>
    </source>
</reference>
<dbReference type="RefSeq" id="WP_369790215.1">
    <property type="nucleotide sequence ID" value="NZ_CP165628.1"/>
</dbReference>
<organism evidence="5">
    <name type="scientific">Rouxiella sp. WC2420</name>
    <dbReference type="NCBI Taxonomy" id="3234145"/>
    <lineage>
        <taxon>Bacteria</taxon>
        <taxon>Pseudomonadati</taxon>
        <taxon>Pseudomonadota</taxon>
        <taxon>Gammaproteobacteria</taxon>
        <taxon>Enterobacterales</taxon>
        <taxon>Yersiniaceae</taxon>
        <taxon>Rouxiella</taxon>
    </lineage>
</organism>
<feature type="binding site" evidence="3">
    <location>
        <position position="30"/>
    </location>
    <ligand>
        <name>a divalent metal cation</name>
        <dbReference type="ChEBI" id="CHEBI:60240"/>
    </ligand>
</feature>
<keyword evidence="3" id="KW-0862">Zinc</keyword>
<feature type="domain" description="SMP-30/Gluconolactonase/LRE-like region" evidence="4">
    <location>
        <begin position="30"/>
        <end position="285"/>
    </location>
</feature>
<dbReference type="EMBL" id="CP165628">
    <property type="protein sequence ID" value="XDU73941.1"/>
    <property type="molecule type" value="Genomic_DNA"/>
</dbReference>
<dbReference type="SUPFAM" id="SSF63829">
    <property type="entry name" value="Calcium-dependent phosphotriesterase"/>
    <property type="match status" value="1"/>
</dbReference>
<evidence type="ECO:0000256" key="2">
    <source>
        <dbReference type="PIRSR" id="PIRSR605511-1"/>
    </source>
</evidence>
<evidence type="ECO:0000313" key="5">
    <source>
        <dbReference type="EMBL" id="XDU73941.1"/>
    </source>
</evidence>
<sequence>MYKVIHDSFNNIIFSEAKVETLWTGGRWLEGPVYIPSSKILLWSDIPNNRILTFSEVDGHTCVFENNIGHQNGHCLDLSGRVIACEHSGRRISRLGHDGHWELLTDSYQGKRLNSPNDVIVKSDGSVWFSDPTYGIDTDYLGKRQNAELNMHGVYRYDPETQSTELVIKSLLQPNGLAFSPDEKTLYVSDSGVTHAKDHPATITAYNVSNSGTSLDDARLFATCDNGVFDGFRVDKQGNIFTSCADGVAVYNVNGILMGKIIIPECVSNLCFGGPQRNRLYITGATSLYAVYVNTSHQ</sequence>
<keyword evidence="1" id="KW-0378">Hydrolase</keyword>
<name>A0AB39VWZ7_9GAMM</name>
<feature type="active site" description="Proton donor/acceptor" evidence="2">
    <location>
        <position position="230"/>
    </location>
</feature>
<comment type="cofactor">
    <cofactor evidence="3">
        <name>Zn(2+)</name>
        <dbReference type="ChEBI" id="CHEBI:29105"/>
    </cofactor>
    <text evidence="3">Binds 1 divalent metal cation per subunit.</text>
</comment>
<dbReference type="GO" id="GO:0046872">
    <property type="term" value="F:metal ion binding"/>
    <property type="evidence" value="ECO:0007669"/>
    <property type="project" value="UniProtKB-KW"/>
</dbReference>
<proteinExistence type="predicted"/>
<dbReference type="InterPro" id="IPR011042">
    <property type="entry name" value="6-blade_b-propeller_TolB-like"/>
</dbReference>
<keyword evidence="3" id="KW-0479">Metal-binding</keyword>
<dbReference type="Pfam" id="PF08450">
    <property type="entry name" value="SGL"/>
    <property type="match status" value="1"/>
</dbReference>
<dbReference type="PANTHER" id="PTHR47572">
    <property type="entry name" value="LIPOPROTEIN-RELATED"/>
    <property type="match status" value="1"/>
</dbReference>
<accession>A0AB39VWZ7</accession>
<protein>
    <submittedName>
        <fullName evidence="5">SMP-30/gluconolactonase/LRE family protein</fullName>
    </submittedName>
</protein>
<dbReference type="InterPro" id="IPR013658">
    <property type="entry name" value="SGL"/>
</dbReference>
<feature type="binding site" evidence="3">
    <location>
        <position position="230"/>
    </location>
    <ligand>
        <name>a divalent metal cation</name>
        <dbReference type="ChEBI" id="CHEBI:60240"/>
    </ligand>
</feature>
<dbReference type="AlphaFoldDB" id="A0AB39VWZ7"/>
<evidence type="ECO:0000256" key="3">
    <source>
        <dbReference type="PIRSR" id="PIRSR605511-2"/>
    </source>
</evidence>
<dbReference type="InterPro" id="IPR005511">
    <property type="entry name" value="SMP-30"/>
</dbReference>
<dbReference type="PANTHER" id="PTHR47572:SF4">
    <property type="entry name" value="LACTONASE DRP35"/>
    <property type="match status" value="1"/>
</dbReference>
<dbReference type="Gene3D" id="2.120.10.30">
    <property type="entry name" value="TolB, C-terminal domain"/>
    <property type="match status" value="1"/>
</dbReference>
<dbReference type="GO" id="GO:0016787">
    <property type="term" value="F:hydrolase activity"/>
    <property type="evidence" value="ECO:0007669"/>
    <property type="project" value="UniProtKB-KW"/>
</dbReference>
<evidence type="ECO:0000256" key="1">
    <source>
        <dbReference type="ARBA" id="ARBA00022801"/>
    </source>
</evidence>
<gene>
    <name evidence="5" type="ORF">AB3G37_07650</name>
</gene>
<feature type="binding site" evidence="3">
    <location>
        <position position="175"/>
    </location>
    <ligand>
        <name>a divalent metal cation</name>
        <dbReference type="ChEBI" id="CHEBI:60240"/>
    </ligand>
</feature>
<feature type="binding site" evidence="3">
    <location>
        <position position="117"/>
    </location>
    <ligand>
        <name>substrate</name>
    </ligand>
</feature>
<dbReference type="PRINTS" id="PR01790">
    <property type="entry name" value="SMP30FAMILY"/>
</dbReference>
<dbReference type="InterPro" id="IPR051262">
    <property type="entry name" value="SMP-30/CGR1_Lactonase"/>
</dbReference>
<evidence type="ECO:0000259" key="4">
    <source>
        <dbReference type="Pfam" id="PF08450"/>
    </source>
</evidence>